<accession>A0A6S6RYW8</accession>
<evidence type="ECO:0000256" key="3">
    <source>
        <dbReference type="ARBA" id="ARBA00030757"/>
    </source>
</evidence>
<dbReference type="InterPro" id="IPR000682">
    <property type="entry name" value="PCMT"/>
</dbReference>
<dbReference type="PANTHER" id="PTHR11579:SF18">
    <property type="entry name" value="PROTEIN-L-ISOASPARTATE O-METHYLTRANSFERASE"/>
    <property type="match status" value="1"/>
</dbReference>
<dbReference type="GO" id="GO:0032259">
    <property type="term" value="P:methylation"/>
    <property type="evidence" value="ECO:0007669"/>
    <property type="project" value="UniProtKB-KW"/>
</dbReference>
<evidence type="ECO:0000256" key="1">
    <source>
        <dbReference type="ARBA" id="ARBA00005369"/>
    </source>
</evidence>
<dbReference type="Gene3D" id="3.40.50.150">
    <property type="entry name" value="Vaccinia Virus protein VP39"/>
    <property type="match status" value="1"/>
</dbReference>
<comment type="similarity">
    <text evidence="1">Belongs to the methyltransferase superfamily. L-isoaspartyl/D-aspartyl protein methyltransferase family.</text>
</comment>
<dbReference type="CDD" id="cd02440">
    <property type="entry name" value="AdoMet_MTases"/>
    <property type="match status" value="1"/>
</dbReference>
<dbReference type="PANTHER" id="PTHR11579">
    <property type="entry name" value="PROTEIN-L-ISOASPARTATE O-METHYLTRANSFERASE"/>
    <property type="match status" value="1"/>
</dbReference>
<gene>
    <name evidence="4" type="ORF">HELGO_WM10902</name>
</gene>
<dbReference type="AlphaFoldDB" id="A0A6S6RYW8"/>
<dbReference type="EMBL" id="CACVAY010000012">
    <property type="protein sequence ID" value="CAA6802340.1"/>
    <property type="molecule type" value="Genomic_DNA"/>
</dbReference>
<keyword evidence="4" id="KW-0489">Methyltransferase</keyword>
<dbReference type="SUPFAM" id="SSF53335">
    <property type="entry name" value="S-adenosyl-L-methionine-dependent methyltransferases"/>
    <property type="match status" value="1"/>
</dbReference>
<dbReference type="GO" id="GO:0005737">
    <property type="term" value="C:cytoplasm"/>
    <property type="evidence" value="ECO:0007669"/>
    <property type="project" value="TreeGrafter"/>
</dbReference>
<sequence length="217" mass="24217">MNLEQARFNMIEQQVRPWDVLDPTVLDVMRRVPREAFVDSQKIKLAYADIELPIGHGESMMHPRVEGRMLQSLNITPDDHCLEVGTGSGYIAACLGYLGAQVHSIDIHQDFIELAEQRINKQYLANVKVEVCDVFNELADDAQYDVIAVTGAIAGSTEQVEKHLKPNGRMFVITGVAPVMQAMLIVRGEENTFSRASLFETKLHYLTGAEPGQTFSL</sequence>
<dbReference type="Pfam" id="PF01135">
    <property type="entry name" value="PCMT"/>
    <property type="match status" value="1"/>
</dbReference>
<dbReference type="GO" id="GO:0004719">
    <property type="term" value="F:protein-L-isoaspartate (D-aspartate) O-methyltransferase activity"/>
    <property type="evidence" value="ECO:0007669"/>
    <property type="project" value="InterPro"/>
</dbReference>
<evidence type="ECO:0000313" key="4">
    <source>
        <dbReference type="EMBL" id="CAA6802340.1"/>
    </source>
</evidence>
<name>A0A6S6RYW8_9GAMM</name>
<evidence type="ECO:0000256" key="2">
    <source>
        <dbReference type="ARBA" id="ARBA00013346"/>
    </source>
</evidence>
<keyword evidence="4" id="KW-0808">Transferase</keyword>
<dbReference type="InterPro" id="IPR029063">
    <property type="entry name" value="SAM-dependent_MTases_sf"/>
</dbReference>
<organism evidence="4">
    <name type="scientific">uncultured Thiotrichaceae bacterium</name>
    <dbReference type="NCBI Taxonomy" id="298394"/>
    <lineage>
        <taxon>Bacteria</taxon>
        <taxon>Pseudomonadati</taxon>
        <taxon>Pseudomonadota</taxon>
        <taxon>Gammaproteobacteria</taxon>
        <taxon>Thiotrichales</taxon>
        <taxon>Thiotrichaceae</taxon>
        <taxon>environmental samples</taxon>
    </lineage>
</organism>
<protein>
    <recommendedName>
        <fullName evidence="2">Protein-L-isoaspartate O-methyltransferase</fullName>
    </recommendedName>
    <alternativeName>
        <fullName evidence="3">Protein L-isoaspartyl methyltransferase</fullName>
    </alternativeName>
</protein>
<proteinExistence type="inferred from homology"/>
<reference evidence="4" key="1">
    <citation type="submission" date="2020-01" db="EMBL/GenBank/DDBJ databases">
        <authorList>
            <person name="Meier V. D."/>
            <person name="Meier V D."/>
        </authorList>
    </citation>
    <scope>NUCLEOTIDE SEQUENCE</scope>
    <source>
        <strain evidence="4">HLG_WM_MAG_07</strain>
    </source>
</reference>